<organism evidence="3 4">
    <name type="scientific">Chryseobacterium phosphatilyticum</name>
    <dbReference type="NCBI Taxonomy" id="475075"/>
    <lineage>
        <taxon>Bacteria</taxon>
        <taxon>Pseudomonadati</taxon>
        <taxon>Bacteroidota</taxon>
        <taxon>Flavobacteriia</taxon>
        <taxon>Flavobacteriales</taxon>
        <taxon>Weeksellaceae</taxon>
        <taxon>Chryseobacterium group</taxon>
        <taxon>Chryseobacterium</taxon>
    </lineage>
</organism>
<dbReference type="CDD" id="cd07814">
    <property type="entry name" value="SRPBCC_CalC_Aha1-like"/>
    <property type="match status" value="1"/>
</dbReference>
<evidence type="ECO:0000256" key="1">
    <source>
        <dbReference type="ARBA" id="ARBA00006817"/>
    </source>
</evidence>
<reference evidence="3 4" key="1">
    <citation type="submission" date="2018-04" db="EMBL/GenBank/DDBJ databases">
        <title>Draft Genome Sequence of Phosphate-Solubilizing Chryseobacterium sp. ISE14 that is a Biocontrol and Plant Growth-Promoting Rhizobacterium Isolated from Cucumber.</title>
        <authorList>
            <person name="Jeong J.-J."/>
            <person name="Sang M.K."/>
            <person name="Choi I.-G."/>
            <person name="Kim K.D."/>
        </authorList>
    </citation>
    <scope>NUCLEOTIDE SEQUENCE [LARGE SCALE GENOMIC DNA]</scope>
    <source>
        <strain evidence="3 4">ISE14</strain>
    </source>
</reference>
<feature type="domain" description="Activator of Hsp90 ATPase homologue 1/2-like C-terminal" evidence="2">
    <location>
        <begin position="12"/>
        <end position="138"/>
    </location>
</feature>
<dbReference type="EMBL" id="PPED02000003">
    <property type="protein sequence ID" value="PWN69143.1"/>
    <property type="molecule type" value="Genomic_DNA"/>
</dbReference>
<dbReference type="InterPro" id="IPR013538">
    <property type="entry name" value="ASHA1/2-like_C"/>
</dbReference>
<dbReference type="AlphaFoldDB" id="A0A316XA28"/>
<dbReference type="Pfam" id="PF08327">
    <property type="entry name" value="AHSA1"/>
    <property type="match status" value="1"/>
</dbReference>
<dbReference type="InterPro" id="IPR023393">
    <property type="entry name" value="START-like_dom_sf"/>
</dbReference>
<dbReference type="OrthoDB" id="287565at2"/>
<sequence length="147" mass="16721">MNNYTNTMEVRATADHIYDALTHKIPLWWSELFSGSSSDIGDAFTISFGENIYKTFRIQEATPESKIIWYVEDSLIALAELKNQTEWIGTTVVWEIEQKQNNALIKMTHIGLHPAVECYEICSNGWIQFLGSLKQLLETGKGSPYKG</sequence>
<accession>A0A316XA28</accession>
<evidence type="ECO:0000259" key="2">
    <source>
        <dbReference type="Pfam" id="PF08327"/>
    </source>
</evidence>
<dbReference type="Gene3D" id="3.30.530.20">
    <property type="match status" value="1"/>
</dbReference>
<evidence type="ECO:0000313" key="3">
    <source>
        <dbReference type="EMBL" id="PWN69143.1"/>
    </source>
</evidence>
<dbReference type="RefSeq" id="WP_103249659.1">
    <property type="nucleotide sequence ID" value="NZ_PPED02000003.1"/>
</dbReference>
<comment type="similarity">
    <text evidence="1">Belongs to the AHA1 family.</text>
</comment>
<evidence type="ECO:0000313" key="4">
    <source>
        <dbReference type="Proteomes" id="UP000236594"/>
    </source>
</evidence>
<name>A0A316XA28_9FLAO</name>
<comment type="caution">
    <text evidence="3">The sequence shown here is derived from an EMBL/GenBank/DDBJ whole genome shotgun (WGS) entry which is preliminary data.</text>
</comment>
<proteinExistence type="inferred from homology"/>
<protein>
    <submittedName>
        <fullName evidence="3">SRPBCC domain-containing protein</fullName>
    </submittedName>
</protein>
<dbReference type="Proteomes" id="UP000236594">
    <property type="component" value="Unassembled WGS sequence"/>
</dbReference>
<keyword evidence="4" id="KW-1185">Reference proteome</keyword>
<dbReference type="SUPFAM" id="SSF55961">
    <property type="entry name" value="Bet v1-like"/>
    <property type="match status" value="1"/>
</dbReference>
<gene>
    <name evidence="3" type="ORF">C1631_013855</name>
</gene>